<name>A0ABQ9H4W5_9NEOP</name>
<dbReference type="EMBL" id="JARBHB010000007">
    <property type="protein sequence ID" value="KAJ8879328.1"/>
    <property type="molecule type" value="Genomic_DNA"/>
</dbReference>
<evidence type="ECO:0000313" key="2">
    <source>
        <dbReference type="Proteomes" id="UP001159363"/>
    </source>
</evidence>
<evidence type="ECO:0000313" key="1">
    <source>
        <dbReference type="EMBL" id="KAJ8879328.1"/>
    </source>
</evidence>
<sequence length="181" mass="20483">MDCAGLCNDKVDERCCSKTAARTPSRLGLPRLGPLWADARGACATSATRAVPRGQKYVMLDPALKTLSLWKNIRDWSTAFDWQVIALHSRFARKCASRSPAQYVASTRRRPLHVPQMLHVITSKWIRIGEPVEWTACSIHLNPLDFFVRGSPRHWCMTHPSCRRAISLPGLRLSVTRLKKH</sequence>
<dbReference type="Proteomes" id="UP001159363">
    <property type="component" value="Chromosome 6"/>
</dbReference>
<organism evidence="1 2">
    <name type="scientific">Dryococelus australis</name>
    <dbReference type="NCBI Taxonomy" id="614101"/>
    <lineage>
        <taxon>Eukaryota</taxon>
        <taxon>Metazoa</taxon>
        <taxon>Ecdysozoa</taxon>
        <taxon>Arthropoda</taxon>
        <taxon>Hexapoda</taxon>
        <taxon>Insecta</taxon>
        <taxon>Pterygota</taxon>
        <taxon>Neoptera</taxon>
        <taxon>Polyneoptera</taxon>
        <taxon>Phasmatodea</taxon>
        <taxon>Verophasmatodea</taxon>
        <taxon>Anareolatae</taxon>
        <taxon>Phasmatidae</taxon>
        <taxon>Eurycanthinae</taxon>
        <taxon>Dryococelus</taxon>
    </lineage>
</organism>
<protein>
    <submittedName>
        <fullName evidence="1">Uncharacterized protein</fullName>
    </submittedName>
</protein>
<keyword evidence="2" id="KW-1185">Reference proteome</keyword>
<accession>A0ABQ9H4W5</accession>
<comment type="caution">
    <text evidence="1">The sequence shown here is derived from an EMBL/GenBank/DDBJ whole genome shotgun (WGS) entry which is preliminary data.</text>
</comment>
<proteinExistence type="predicted"/>
<feature type="non-terminal residue" evidence="1">
    <location>
        <position position="181"/>
    </location>
</feature>
<gene>
    <name evidence="1" type="ORF">PR048_019936</name>
</gene>
<reference evidence="1 2" key="1">
    <citation type="submission" date="2023-02" db="EMBL/GenBank/DDBJ databases">
        <title>LHISI_Scaffold_Assembly.</title>
        <authorList>
            <person name="Stuart O.P."/>
            <person name="Cleave R."/>
            <person name="Magrath M.J.L."/>
            <person name="Mikheyev A.S."/>
        </authorList>
    </citation>
    <scope>NUCLEOTIDE SEQUENCE [LARGE SCALE GENOMIC DNA]</scope>
    <source>
        <strain evidence="1">Daus_M_001</strain>
        <tissue evidence="1">Leg muscle</tissue>
    </source>
</reference>